<organism evidence="5">
    <name type="scientific">Aphanomyces astaci</name>
    <name type="common">Crayfish plague agent</name>
    <dbReference type="NCBI Taxonomy" id="112090"/>
    <lineage>
        <taxon>Eukaryota</taxon>
        <taxon>Sar</taxon>
        <taxon>Stramenopiles</taxon>
        <taxon>Oomycota</taxon>
        <taxon>Saprolegniomycetes</taxon>
        <taxon>Saprolegniales</taxon>
        <taxon>Verrucalvaceae</taxon>
        <taxon>Aphanomyces</taxon>
    </lineage>
</organism>
<dbReference type="Pfam" id="PF25767">
    <property type="entry name" value="ARM_TBCD_2nd"/>
    <property type="match status" value="1"/>
</dbReference>
<dbReference type="Pfam" id="PF12612">
    <property type="entry name" value="TFCD_C"/>
    <property type="match status" value="1"/>
</dbReference>
<dbReference type="SUPFAM" id="SSF48371">
    <property type="entry name" value="ARM repeat"/>
    <property type="match status" value="1"/>
</dbReference>
<dbReference type="EMBL" id="KI913114">
    <property type="protein sequence ID" value="ETV89362.1"/>
    <property type="molecule type" value="Genomic_DNA"/>
</dbReference>
<feature type="region of interest" description="Disordered" evidence="2">
    <location>
        <begin position="1"/>
        <end position="23"/>
    </location>
</feature>
<dbReference type="InterPro" id="IPR016024">
    <property type="entry name" value="ARM-type_fold"/>
</dbReference>
<protein>
    <submittedName>
        <fullName evidence="5">Uncharacterized protein</fullName>
    </submittedName>
</protein>
<dbReference type="GO" id="GO:0005096">
    <property type="term" value="F:GTPase activator activity"/>
    <property type="evidence" value="ECO:0007669"/>
    <property type="project" value="InterPro"/>
</dbReference>
<dbReference type="InterPro" id="IPR022577">
    <property type="entry name" value="TBCD_C"/>
</dbReference>
<dbReference type="OrthoDB" id="10253476at2759"/>
<evidence type="ECO:0000256" key="1">
    <source>
        <dbReference type="ARBA" id="ARBA00023186"/>
    </source>
</evidence>
<evidence type="ECO:0000259" key="3">
    <source>
        <dbReference type="Pfam" id="PF12612"/>
    </source>
</evidence>
<dbReference type="GO" id="GO:0007023">
    <property type="term" value="P:post-chaperonin tubulin folding pathway"/>
    <property type="evidence" value="ECO:0007669"/>
    <property type="project" value="InterPro"/>
</dbReference>
<feature type="region of interest" description="Disordered" evidence="2">
    <location>
        <begin position="1300"/>
        <end position="1321"/>
    </location>
</feature>
<feature type="compositionally biased region" description="Basic and acidic residues" evidence="2">
    <location>
        <begin position="1"/>
        <end position="10"/>
    </location>
</feature>
<dbReference type="InterPro" id="IPR011989">
    <property type="entry name" value="ARM-like"/>
</dbReference>
<evidence type="ECO:0000256" key="2">
    <source>
        <dbReference type="SAM" id="MobiDB-lite"/>
    </source>
</evidence>
<dbReference type="InterPro" id="IPR058033">
    <property type="entry name" value="ARM_TBCD_2nd"/>
</dbReference>
<feature type="domain" description="Tubulin-folding cofactor D ARM repeats" evidence="4">
    <location>
        <begin position="318"/>
        <end position="561"/>
    </location>
</feature>
<reference evidence="5" key="1">
    <citation type="submission" date="2013-12" db="EMBL/GenBank/DDBJ databases">
        <title>The Genome Sequence of Aphanomyces astaci APO3.</title>
        <authorList>
            <consortium name="The Broad Institute Genomics Platform"/>
            <person name="Russ C."/>
            <person name="Tyler B."/>
            <person name="van West P."/>
            <person name="Dieguez-Uribeondo J."/>
            <person name="Young S.K."/>
            <person name="Zeng Q."/>
            <person name="Gargeya S."/>
            <person name="Fitzgerald M."/>
            <person name="Abouelleil A."/>
            <person name="Alvarado L."/>
            <person name="Chapman S.B."/>
            <person name="Gainer-Dewar J."/>
            <person name="Goldberg J."/>
            <person name="Griggs A."/>
            <person name="Gujja S."/>
            <person name="Hansen M."/>
            <person name="Howarth C."/>
            <person name="Imamovic A."/>
            <person name="Ireland A."/>
            <person name="Larimer J."/>
            <person name="McCowan C."/>
            <person name="Murphy C."/>
            <person name="Pearson M."/>
            <person name="Poon T.W."/>
            <person name="Priest M."/>
            <person name="Roberts A."/>
            <person name="Saif S."/>
            <person name="Shea T."/>
            <person name="Sykes S."/>
            <person name="Wortman J."/>
            <person name="Nusbaum C."/>
            <person name="Birren B."/>
        </authorList>
    </citation>
    <scope>NUCLEOTIDE SEQUENCE [LARGE SCALE GENOMIC DNA]</scope>
    <source>
        <strain evidence="5">APO3</strain>
    </source>
</reference>
<feature type="compositionally biased region" description="Polar residues" evidence="2">
    <location>
        <begin position="1301"/>
        <end position="1313"/>
    </location>
</feature>
<dbReference type="VEuPathDB" id="FungiDB:H257_00673"/>
<dbReference type="PANTHER" id="PTHR12658:SF0">
    <property type="entry name" value="TUBULIN-SPECIFIC CHAPERONE D"/>
    <property type="match status" value="1"/>
</dbReference>
<dbReference type="GO" id="GO:0007021">
    <property type="term" value="P:tubulin complex assembly"/>
    <property type="evidence" value="ECO:0007669"/>
    <property type="project" value="InterPro"/>
</dbReference>
<dbReference type="Gene3D" id="1.25.10.10">
    <property type="entry name" value="Leucine-rich Repeat Variant"/>
    <property type="match status" value="2"/>
</dbReference>
<sequence length="1329" mass="146367">MAADKTPRNDDVEDVQDDGGAVNESLQADTRLVELLQSGDLSEAVMEKFQTMIEPFQEQGQLLDPLLRDMVTPVVRRIQSVFSSMASTSPSSAFPFQVLDAATRIHLHRACQILYLLCKVRGYKTIVKLMPHDVAEFEPVLLLLQSQDRDDFSTWEIRFVLLLWLSILALVPFDLKSIDSSLDGHEEHGESIAIVADIVAICKTYLQDSGPTQQAAALCLARLLSRPDMEDQYLVAFLDYVKVELDAFCTASHAADSSQARIRQYKITGIMLCLSYICKFTPRDKHIVLMGEYFGHVMHVIDAIRAQDAATVVSSTVHRKLSTKLLQRMGLLYLPPKVMTWRYARGVRSLAANLAAAPHPVADASAAIDKTSNPFENDDDDMQVPAELEQVVDVLLCGLKDRDTVVRWSAAKGVGRVTSRLPFEFADDIVHAVLELFSANESDAAWHGASLAMAELSRRCVLLPDRLPQAVHVIGLALMYDVRRGAHSIGAHVRDAACYACWSFARAYEPALFLPFLKQTLAPIMLTVCALDRELNCRRAAAAAFQESVGRQGVGNFPHGIDLLTKADYFTLASISHAYLDVSRHIAQYAEYRYVLVDHLASVKLFHWDVNVRVLAASALGQLAPLDVAYALSAIVPPLLVASISPSSDVIVRHGATLALSEIVLHIASVPAFIDGEVMRRLKLIPIEMDKRRLYRGRGGEMIRVAVCTLMQTIAKLGWPLPITLAKKYLITVEECLKNPNELVRTVAIAAFQELATRYLAKLLDSPDHALYIQAIVPRFLSSVKDKSMLNPNVAARRGFLKALGVMPYVLLHPHVHQCVDLMIVAAVASYHTPDEQDAESRVAAIQALVDIVTKNRHEMTVDMLTRVLESLLKCADEDYSMDERGDVGSWVRREAMQGLHVIVQHYCAVGTRTGDDMYNQRVAVTGFGTGVIVETRALKRKMVSVQFAKPALGYFYFPPNGVGIFADDRALHVPTPRGLPSLEARHVITSSTHSTTPSSSVVGVPPAIVSKFCLVLVKQLSEKLDNIRSIAGTILVELVASATWIDGVPDRPHLTRWLHSSEGVNWSMAHDTFPIVIGLLDSPSYMEAVVEGLVVSVGGLTESVVKASKRALLGWLTARVQSQHFNAASQFAHLCVGLFQRHAKDDRVVVPLLKTIAFCLDQGAFAFLLQDGGALFGHALYDAVRAEMAKSSEVHKLSAGLAVLVGLLPSEVSVEKRSLRGICVCLGHRFPKVRKLAAEKLYTRLILHEDLVDQAKIGQVLAVLCDTAWDADLSLARNKRDVLVELLALDKIETIKSSDSRANLPSSPTSSRPVEDTSYKSLVKEMGY</sequence>
<feature type="domain" description="Tubulin-folding cofactor D C-terminal" evidence="3">
    <location>
        <begin position="1016"/>
        <end position="1197"/>
    </location>
</feature>
<dbReference type="Pfam" id="PF23579">
    <property type="entry name" value="ARM_TBCD"/>
    <property type="match status" value="1"/>
</dbReference>
<dbReference type="RefSeq" id="XP_009821762.1">
    <property type="nucleotide sequence ID" value="XM_009823460.1"/>
</dbReference>
<dbReference type="GO" id="GO:0048487">
    <property type="term" value="F:beta-tubulin binding"/>
    <property type="evidence" value="ECO:0007669"/>
    <property type="project" value="InterPro"/>
</dbReference>
<dbReference type="PANTHER" id="PTHR12658">
    <property type="entry name" value="BETA-TUBULIN COFACTOR D"/>
    <property type="match status" value="1"/>
</dbReference>
<dbReference type="GO" id="GO:0000226">
    <property type="term" value="P:microtubule cytoskeleton organization"/>
    <property type="evidence" value="ECO:0007669"/>
    <property type="project" value="TreeGrafter"/>
</dbReference>
<name>W4HBQ0_APHAT</name>
<dbReference type="InterPro" id="IPR033162">
    <property type="entry name" value="TBCD"/>
</dbReference>
<gene>
    <name evidence="5" type="ORF">H257_00673</name>
</gene>
<evidence type="ECO:0000259" key="4">
    <source>
        <dbReference type="Pfam" id="PF25767"/>
    </source>
</evidence>
<evidence type="ECO:0000313" key="5">
    <source>
        <dbReference type="EMBL" id="ETV89362.1"/>
    </source>
</evidence>
<dbReference type="STRING" id="112090.W4HBQ0"/>
<dbReference type="GeneID" id="20802669"/>
<accession>W4HBQ0</accession>
<keyword evidence="1" id="KW-0143">Chaperone</keyword>
<proteinExistence type="predicted"/>